<dbReference type="Proteomes" id="UP000586722">
    <property type="component" value="Unassembled WGS sequence"/>
</dbReference>
<dbReference type="EMBL" id="JAABLQ010000001">
    <property type="protein sequence ID" value="NBN79392.1"/>
    <property type="molecule type" value="Genomic_DNA"/>
</dbReference>
<keyword evidence="3" id="KW-1185">Reference proteome</keyword>
<dbReference type="AlphaFoldDB" id="A0A7X5J9W1"/>
<protein>
    <submittedName>
        <fullName evidence="2">Uncharacterized protein</fullName>
    </submittedName>
</protein>
<name>A0A7X5J9W1_9HYPH</name>
<proteinExistence type="predicted"/>
<sequence length="133" mass="14076">MTRRVPVTPGSLGQRPPRASSPAAGPQELPATAPERPAPERPSPPLRSRPARAPVSPPEATDRPPAAKGLRSRGFLSHGGSPSGEAPRKARGKKIHADVVRQPVTDSAAPKPGDYAIRAKRLPSLREDRKDEG</sequence>
<feature type="compositionally biased region" description="Low complexity" evidence="1">
    <location>
        <begin position="13"/>
        <end position="35"/>
    </location>
</feature>
<evidence type="ECO:0000313" key="3">
    <source>
        <dbReference type="Proteomes" id="UP000586722"/>
    </source>
</evidence>
<feature type="compositionally biased region" description="Basic and acidic residues" evidence="1">
    <location>
        <begin position="124"/>
        <end position="133"/>
    </location>
</feature>
<feature type="region of interest" description="Disordered" evidence="1">
    <location>
        <begin position="1"/>
        <end position="133"/>
    </location>
</feature>
<evidence type="ECO:0000313" key="2">
    <source>
        <dbReference type="EMBL" id="NBN79392.1"/>
    </source>
</evidence>
<comment type="caution">
    <text evidence="2">The sequence shown here is derived from an EMBL/GenBank/DDBJ whole genome shotgun (WGS) entry which is preliminary data.</text>
</comment>
<accession>A0A7X5J9W1</accession>
<reference evidence="3" key="1">
    <citation type="submission" date="2020-01" db="EMBL/GenBank/DDBJ databases">
        <authorList>
            <person name="Fang Y."/>
            <person name="Sun R."/>
            <person name="Nie L."/>
            <person name="He J."/>
            <person name="Hao L."/>
            <person name="Wang L."/>
            <person name="Su S."/>
            <person name="Lv E."/>
            <person name="Zhang Z."/>
            <person name="Xie R."/>
            <person name="Liu H."/>
        </authorList>
    </citation>
    <scope>NUCLEOTIDE SEQUENCE [LARGE SCALE GENOMIC DNA]</scope>
    <source>
        <strain evidence="3">XCT-53</strain>
    </source>
</reference>
<dbReference type="RefSeq" id="WP_161708974.1">
    <property type="nucleotide sequence ID" value="NZ_JAABLQ010000001.1"/>
</dbReference>
<evidence type="ECO:0000256" key="1">
    <source>
        <dbReference type="SAM" id="MobiDB-lite"/>
    </source>
</evidence>
<gene>
    <name evidence="2" type="ORF">GWI72_14030</name>
</gene>
<organism evidence="2 3">
    <name type="scientific">Pannonibacter tanglangensis</name>
    <dbReference type="NCBI Taxonomy" id="2750084"/>
    <lineage>
        <taxon>Bacteria</taxon>
        <taxon>Pseudomonadati</taxon>
        <taxon>Pseudomonadota</taxon>
        <taxon>Alphaproteobacteria</taxon>
        <taxon>Hyphomicrobiales</taxon>
        <taxon>Stappiaceae</taxon>
        <taxon>Pannonibacter</taxon>
    </lineage>
</organism>